<dbReference type="SUPFAM" id="SSF48008">
    <property type="entry name" value="GntR ligand-binding domain-like"/>
    <property type="match status" value="1"/>
</dbReference>
<evidence type="ECO:0000256" key="3">
    <source>
        <dbReference type="ARBA" id="ARBA00023163"/>
    </source>
</evidence>
<evidence type="ECO:0000256" key="2">
    <source>
        <dbReference type="ARBA" id="ARBA00023125"/>
    </source>
</evidence>
<evidence type="ECO:0000313" key="6">
    <source>
        <dbReference type="Proteomes" id="UP000317078"/>
    </source>
</evidence>
<dbReference type="RefSeq" id="WP_140881931.1">
    <property type="nucleotide sequence ID" value="NZ_RCZP01000003.1"/>
</dbReference>
<dbReference type="PROSITE" id="PS50949">
    <property type="entry name" value="HTH_GNTR"/>
    <property type="match status" value="1"/>
</dbReference>
<accession>A0A502GFM9</accession>
<dbReference type="InterPro" id="IPR036388">
    <property type="entry name" value="WH-like_DNA-bd_sf"/>
</dbReference>
<dbReference type="SMART" id="SM00895">
    <property type="entry name" value="FCD"/>
    <property type="match status" value="1"/>
</dbReference>
<proteinExistence type="predicted"/>
<dbReference type="PANTHER" id="PTHR43537:SF5">
    <property type="entry name" value="UXU OPERON TRANSCRIPTIONAL REGULATOR"/>
    <property type="match status" value="1"/>
</dbReference>
<feature type="domain" description="HTH gntR-type" evidence="4">
    <location>
        <begin position="6"/>
        <end position="73"/>
    </location>
</feature>
<dbReference type="OrthoDB" id="7005926at2"/>
<keyword evidence="2" id="KW-0238">DNA-binding</keyword>
<dbReference type="GO" id="GO:0003677">
    <property type="term" value="F:DNA binding"/>
    <property type="evidence" value="ECO:0007669"/>
    <property type="project" value="UniProtKB-KW"/>
</dbReference>
<dbReference type="PANTHER" id="PTHR43537">
    <property type="entry name" value="TRANSCRIPTIONAL REGULATOR, GNTR FAMILY"/>
    <property type="match status" value="1"/>
</dbReference>
<dbReference type="EMBL" id="RCZP01000003">
    <property type="protein sequence ID" value="TPG59836.1"/>
    <property type="molecule type" value="Genomic_DNA"/>
</dbReference>
<organism evidence="5 6">
    <name type="scientific">Muricoccus nepalensis</name>
    <dbReference type="NCBI Taxonomy" id="1854500"/>
    <lineage>
        <taxon>Bacteria</taxon>
        <taxon>Pseudomonadati</taxon>
        <taxon>Pseudomonadota</taxon>
        <taxon>Alphaproteobacteria</taxon>
        <taxon>Acetobacterales</taxon>
        <taxon>Roseomonadaceae</taxon>
        <taxon>Muricoccus</taxon>
    </lineage>
</organism>
<dbReference type="AlphaFoldDB" id="A0A502GFM9"/>
<dbReference type="InterPro" id="IPR000524">
    <property type="entry name" value="Tscrpt_reg_HTH_GntR"/>
</dbReference>
<dbReference type="CDD" id="cd07377">
    <property type="entry name" value="WHTH_GntR"/>
    <property type="match status" value="1"/>
</dbReference>
<protein>
    <submittedName>
        <fullName evidence="5">GntR family transcriptional regulator</fullName>
    </submittedName>
</protein>
<dbReference type="Gene3D" id="1.20.120.530">
    <property type="entry name" value="GntR ligand-binding domain-like"/>
    <property type="match status" value="1"/>
</dbReference>
<dbReference type="Pfam" id="PF00392">
    <property type="entry name" value="GntR"/>
    <property type="match status" value="1"/>
</dbReference>
<evidence type="ECO:0000313" key="5">
    <source>
        <dbReference type="EMBL" id="TPG59836.1"/>
    </source>
</evidence>
<dbReference type="Gene3D" id="1.10.10.10">
    <property type="entry name" value="Winged helix-like DNA-binding domain superfamily/Winged helix DNA-binding domain"/>
    <property type="match status" value="2"/>
</dbReference>
<sequence length="304" mass="32531">MPEAATSTVAQIVHALAEDVATGALPGGTRLPAQRLADRFGVSRFPIGQVLRVLAQHGVVVAAPRRGFFVAPEGRGAAAALAGRGTGGGLSGVYFAMAEDRVAGRLPDVISEAALRERYGVTRGQLAQLLDRIAAEGWAERRAGYGWRFSSVLTTPDALEQTYRLRLAIEPASLLEPGYRLDPATAAACRAVEEHMLAGGIEAATSDALYERGVRYHEAVVGASGNPFMLEALQRVNRVRRLLVYRTLVDRQRFHRQAREHLAILDLIQAGRREAAAAAMRDHLGAVMGSMTAARPLLEAGPLG</sequence>
<dbReference type="Pfam" id="PF07729">
    <property type="entry name" value="FCD"/>
    <property type="match status" value="1"/>
</dbReference>
<reference evidence="5 6" key="1">
    <citation type="journal article" date="2019" name="Environ. Microbiol.">
        <title>Species interactions and distinct microbial communities in high Arctic permafrost affected cryosols are associated with the CH4 and CO2 gas fluxes.</title>
        <authorList>
            <person name="Altshuler I."/>
            <person name="Hamel J."/>
            <person name="Turney S."/>
            <person name="Magnuson E."/>
            <person name="Levesque R."/>
            <person name="Greer C."/>
            <person name="Whyte L.G."/>
        </authorList>
    </citation>
    <scope>NUCLEOTIDE SEQUENCE [LARGE SCALE GENOMIC DNA]</scope>
    <source>
        <strain evidence="5 6">S9.3B</strain>
    </source>
</reference>
<name>A0A502GFM9_9PROT</name>
<dbReference type="SUPFAM" id="SSF46785">
    <property type="entry name" value="Winged helix' DNA-binding domain"/>
    <property type="match status" value="1"/>
</dbReference>
<dbReference type="InterPro" id="IPR036390">
    <property type="entry name" value="WH_DNA-bd_sf"/>
</dbReference>
<keyword evidence="6" id="KW-1185">Reference proteome</keyword>
<evidence type="ECO:0000259" key="4">
    <source>
        <dbReference type="PROSITE" id="PS50949"/>
    </source>
</evidence>
<gene>
    <name evidence="5" type="ORF">EAH89_06355</name>
</gene>
<dbReference type="InterPro" id="IPR011711">
    <property type="entry name" value="GntR_C"/>
</dbReference>
<comment type="caution">
    <text evidence="5">The sequence shown here is derived from an EMBL/GenBank/DDBJ whole genome shotgun (WGS) entry which is preliminary data.</text>
</comment>
<keyword evidence="3" id="KW-0804">Transcription</keyword>
<evidence type="ECO:0000256" key="1">
    <source>
        <dbReference type="ARBA" id="ARBA00023015"/>
    </source>
</evidence>
<dbReference type="SMART" id="SM00345">
    <property type="entry name" value="HTH_GNTR"/>
    <property type="match status" value="2"/>
</dbReference>
<dbReference type="GO" id="GO:0003700">
    <property type="term" value="F:DNA-binding transcription factor activity"/>
    <property type="evidence" value="ECO:0007669"/>
    <property type="project" value="InterPro"/>
</dbReference>
<keyword evidence="1" id="KW-0805">Transcription regulation</keyword>
<dbReference type="InterPro" id="IPR008920">
    <property type="entry name" value="TF_FadR/GntR_C"/>
</dbReference>
<dbReference type="Proteomes" id="UP000317078">
    <property type="component" value="Unassembled WGS sequence"/>
</dbReference>